<reference evidence="2 3" key="1">
    <citation type="journal article" date="2014" name="Mol. Plant">
        <title>Chromosome Scale Genome Assembly and Transcriptome Profiling of Nannochloropsis gaditana in Nitrogen Depletion.</title>
        <authorList>
            <person name="Corteggiani Carpinelli E."/>
            <person name="Telatin A."/>
            <person name="Vitulo N."/>
            <person name="Forcato C."/>
            <person name="D'Angelo M."/>
            <person name="Schiavon R."/>
            <person name="Vezzi A."/>
            <person name="Giacometti G.M."/>
            <person name="Morosinotto T."/>
            <person name="Valle G."/>
        </authorList>
    </citation>
    <scope>NUCLEOTIDE SEQUENCE [LARGE SCALE GENOMIC DNA]</scope>
    <source>
        <strain evidence="2 3">B-31</strain>
    </source>
</reference>
<name>W7TPD1_9STRA</name>
<feature type="region of interest" description="Disordered" evidence="1">
    <location>
        <begin position="264"/>
        <end position="306"/>
    </location>
</feature>
<dbReference type="OrthoDB" id="207196at2759"/>
<dbReference type="AlphaFoldDB" id="W7TPD1"/>
<feature type="compositionally biased region" description="Acidic residues" evidence="1">
    <location>
        <begin position="269"/>
        <end position="291"/>
    </location>
</feature>
<dbReference type="SUPFAM" id="SSF49562">
    <property type="entry name" value="C2 domain (Calcium/lipid-binding domain, CaLB)"/>
    <property type="match status" value="1"/>
</dbReference>
<evidence type="ECO:0000313" key="3">
    <source>
        <dbReference type="Proteomes" id="UP000019335"/>
    </source>
</evidence>
<evidence type="ECO:0000256" key="1">
    <source>
        <dbReference type="SAM" id="MobiDB-lite"/>
    </source>
</evidence>
<accession>W7TPD1</accession>
<dbReference type="EMBL" id="AZIL01002236">
    <property type="protein sequence ID" value="EWM22266.1"/>
    <property type="molecule type" value="Genomic_DNA"/>
</dbReference>
<protein>
    <submittedName>
        <fullName evidence="2">Uncharacterized protein</fullName>
    </submittedName>
</protein>
<keyword evidence="3" id="KW-1185">Reference proteome</keyword>
<comment type="caution">
    <text evidence="2">The sequence shown here is derived from an EMBL/GenBank/DDBJ whole genome shotgun (WGS) entry which is preliminary data.</text>
</comment>
<evidence type="ECO:0000313" key="2">
    <source>
        <dbReference type="EMBL" id="EWM22266.1"/>
    </source>
</evidence>
<proteinExistence type="predicted"/>
<organism evidence="2 3">
    <name type="scientific">Nannochloropsis gaditana</name>
    <dbReference type="NCBI Taxonomy" id="72520"/>
    <lineage>
        <taxon>Eukaryota</taxon>
        <taxon>Sar</taxon>
        <taxon>Stramenopiles</taxon>
        <taxon>Ochrophyta</taxon>
        <taxon>Eustigmatophyceae</taxon>
        <taxon>Eustigmatales</taxon>
        <taxon>Monodopsidaceae</taxon>
        <taxon>Nannochloropsis</taxon>
    </lineage>
</organism>
<feature type="region of interest" description="Disordered" evidence="1">
    <location>
        <begin position="73"/>
        <end position="98"/>
    </location>
</feature>
<dbReference type="InterPro" id="IPR035892">
    <property type="entry name" value="C2_domain_sf"/>
</dbReference>
<dbReference type="Proteomes" id="UP000019335">
    <property type="component" value="Unassembled WGS sequence"/>
</dbReference>
<sequence>MSLVQVDITDLKPAPQQGQAHHGHHPGTRHLDLYAIMRLRRRSIYQQTNKAPHPPLTAKNRTADTVMTDNARAILSFPSPPPPSSSGEDGATSQVPELPQHFNEEPSMTTALNATFRFALPDECLPSRGLEAVEWLGKGPPRVIHVLLYERRTIMADSLIGEVEVPLSALTEEEFIDTWLPISTRDHHHPAPSSTTPSLPPSHAAVFQNHHLYGGSQAWTAGAKGPPVVPVPQEGGKEGGTQTVWMVRVQVLLSFLLMCAKQAERGEREGEEMGEEEDEEEDEEGEDEEAEPNEHQVRATSMMDDL</sequence>
<gene>
    <name evidence="2" type="ORF">Naga_100504g6</name>
</gene>
<feature type="region of interest" description="Disordered" evidence="1">
    <location>
        <begin position="1"/>
        <end position="29"/>
    </location>
</feature>